<name>A0A8J3WLW2_9ACTN</name>
<dbReference type="PANTHER" id="PTHR36113:SF3">
    <property type="entry name" value="SLL5075 PROTEIN"/>
    <property type="match status" value="1"/>
</dbReference>
<keyword evidence="3" id="KW-1185">Reference proteome</keyword>
<dbReference type="PROSITE" id="PS51819">
    <property type="entry name" value="VOC"/>
    <property type="match status" value="1"/>
</dbReference>
<dbReference type="AlphaFoldDB" id="A0A8J3WLW2"/>
<sequence>MAGRTRPHAGAMRLSHLGLPVRDARRSLRFYERYFGFDPATARHYEDGTVIVRNADGFDLALHAVREVGPPPDFLHFGFRLDEPEQVRALLARMRADGVGIGEDYDEPAYVAFKCADPDGHRVETYWEPEA</sequence>
<evidence type="ECO:0000313" key="2">
    <source>
        <dbReference type="EMBL" id="GIH94293.1"/>
    </source>
</evidence>
<feature type="domain" description="VOC" evidence="1">
    <location>
        <begin position="13"/>
        <end position="128"/>
    </location>
</feature>
<dbReference type="Proteomes" id="UP000619788">
    <property type="component" value="Unassembled WGS sequence"/>
</dbReference>
<dbReference type="SUPFAM" id="SSF54593">
    <property type="entry name" value="Glyoxalase/Bleomycin resistance protein/Dihydroxybiphenyl dioxygenase"/>
    <property type="match status" value="1"/>
</dbReference>
<dbReference type="Gene3D" id="3.10.180.10">
    <property type="entry name" value="2,3-Dihydroxybiphenyl 1,2-Dioxygenase, domain 1"/>
    <property type="match status" value="1"/>
</dbReference>
<dbReference type="PANTHER" id="PTHR36113">
    <property type="entry name" value="LYASE, PUTATIVE-RELATED-RELATED"/>
    <property type="match status" value="1"/>
</dbReference>
<dbReference type="InterPro" id="IPR051332">
    <property type="entry name" value="Fosfomycin_Res_Enzymes"/>
</dbReference>
<dbReference type="InterPro" id="IPR037523">
    <property type="entry name" value="VOC_core"/>
</dbReference>
<accession>A0A8J3WLW2</accession>
<evidence type="ECO:0000259" key="1">
    <source>
        <dbReference type="PROSITE" id="PS51819"/>
    </source>
</evidence>
<dbReference type="Pfam" id="PF00903">
    <property type="entry name" value="Glyoxalase"/>
    <property type="match status" value="1"/>
</dbReference>
<reference evidence="2 3" key="1">
    <citation type="submission" date="2021-01" db="EMBL/GenBank/DDBJ databases">
        <title>Whole genome shotgun sequence of Planobispora siamensis NBRC 107568.</title>
        <authorList>
            <person name="Komaki H."/>
            <person name="Tamura T."/>
        </authorList>
    </citation>
    <scope>NUCLEOTIDE SEQUENCE [LARGE SCALE GENOMIC DNA]</scope>
    <source>
        <strain evidence="2 3">NBRC 107568</strain>
    </source>
</reference>
<gene>
    <name evidence="2" type="ORF">Psi01_49230</name>
</gene>
<dbReference type="CDD" id="cd06587">
    <property type="entry name" value="VOC"/>
    <property type="match status" value="1"/>
</dbReference>
<proteinExistence type="predicted"/>
<dbReference type="EMBL" id="BOOJ01000040">
    <property type="protein sequence ID" value="GIH94293.1"/>
    <property type="molecule type" value="Genomic_DNA"/>
</dbReference>
<dbReference type="InterPro" id="IPR004360">
    <property type="entry name" value="Glyas_Fos-R_dOase_dom"/>
</dbReference>
<comment type="caution">
    <text evidence="2">The sequence shown here is derived from an EMBL/GenBank/DDBJ whole genome shotgun (WGS) entry which is preliminary data.</text>
</comment>
<protein>
    <recommendedName>
        <fullName evidence="1">VOC domain-containing protein</fullName>
    </recommendedName>
</protein>
<organism evidence="2 3">
    <name type="scientific">Planobispora siamensis</name>
    <dbReference type="NCBI Taxonomy" id="936338"/>
    <lineage>
        <taxon>Bacteria</taxon>
        <taxon>Bacillati</taxon>
        <taxon>Actinomycetota</taxon>
        <taxon>Actinomycetes</taxon>
        <taxon>Streptosporangiales</taxon>
        <taxon>Streptosporangiaceae</taxon>
        <taxon>Planobispora</taxon>
    </lineage>
</organism>
<evidence type="ECO:0000313" key="3">
    <source>
        <dbReference type="Proteomes" id="UP000619788"/>
    </source>
</evidence>
<dbReference type="InterPro" id="IPR029068">
    <property type="entry name" value="Glyas_Bleomycin-R_OHBP_Dase"/>
</dbReference>